<keyword evidence="7" id="KW-1133">Transmembrane helix</keyword>
<accession>A0A7I7NP95</accession>
<keyword evidence="12" id="KW-1185">Reference proteome</keyword>
<evidence type="ECO:0000256" key="9">
    <source>
        <dbReference type="PROSITE-ProRule" id="PRU00289"/>
    </source>
</evidence>
<feature type="binding site" evidence="9">
    <location>
        <begin position="963"/>
        <end position="970"/>
    </location>
    <ligand>
        <name>ATP</name>
        <dbReference type="ChEBI" id="CHEBI:30616"/>
    </ligand>
</feature>
<dbReference type="PROSITE" id="PS50901">
    <property type="entry name" value="FTSK"/>
    <property type="match status" value="3"/>
</dbReference>
<reference evidence="11 12" key="1">
    <citation type="journal article" date="2019" name="Emerg. Microbes Infect.">
        <title>Comprehensive subspecies identification of 175 nontuberculous mycobacteria species based on 7547 genomic profiles.</title>
        <authorList>
            <person name="Matsumoto Y."/>
            <person name="Kinjo T."/>
            <person name="Motooka D."/>
            <person name="Nabeya D."/>
            <person name="Jung N."/>
            <person name="Uechi K."/>
            <person name="Horii T."/>
            <person name="Iida T."/>
            <person name="Fujita J."/>
            <person name="Nakamura S."/>
        </authorList>
    </citation>
    <scope>NUCLEOTIDE SEQUENCE [LARGE SCALE GENOMIC DNA]</scope>
    <source>
        <strain evidence="11 12">JCM 15657</strain>
    </source>
</reference>
<keyword evidence="6 9" id="KW-0067">ATP-binding</keyword>
<feature type="domain" description="FtsK" evidence="10">
    <location>
        <begin position="681"/>
        <end position="868"/>
    </location>
</feature>
<dbReference type="PANTHER" id="PTHR22683:SF1">
    <property type="entry name" value="TYPE VII SECRETION SYSTEM PROTEIN ESSC"/>
    <property type="match status" value="1"/>
</dbReference>
<dbReference type="InterPro" id="IPR023837">
    <property type="entry name" value="EccCb-like_Actinobacteria"/>
</dbReference>
<dbReference type="PANTHER" id="PTHR22683">
    <property type="entry name" value="SPORULATION PROTEIN RELATED"/>
    <property type="match status" value="1"/>
</dbReference>
<evidence type="ECO:0000256" key="1">
    <source>
        <dbReference type="ARBA" id="ARBA00004651"/>
    </source>
</evidence>
<dbReference type="NCBIfam" id="TIGR03924">
    <property type="entry name" value="T7SS_EccC_a"/>
    <property type="match status" value="1"/>
</dbReference>
<dbReference type="InterPro" id="IPR003593">
    <property type="entry name" value="AAA+_ATPase"/>
</dbReference>
<dbReference type="Gene3D" id="3.40.50.300">
    <property type="entry name" value="P-loop containing nucleotide triphosphate hydrolases"/>
    <property type="match status" value="4"/>
</dbReference>
<feature type="domain" description="FtsK" evidence="10">
    <location>
        <begin position="344"/>
        <end position="544"/>
    </location>
</feature>
<protein>
    <submittedName>
        <fullName evidence="11">Type VII secretion protein EccC</fullName>
    </submittedName>
</protein>
<dbReference type="GO" id="GO:0003677">
    <property type="term" value="F:DNA binding"/>
    <property type="evidence" value="ECO:0007669"/>
    <property type="project" value="InterPro"/>
</dbReference>
<keyword evidence="3" id="KW-0812">Transmembrane</keyword>
<dbReference type="NCBIfam" id="TIGR03925">
    <property type="entry name" value="T7SS_EccC_b"/>
    <property type="match status" value="1"/>
</dbReference>
<evidence type="ECO:0000256" key="6">
    <source>
        <dbReference type="ARBA" id="ARBA00022840"/>
    </source>
</evidence>
<feature type="binding site" evidence="9">
    <location>
        <begin position="367"/>
        <end position="374"/>
    </location>
    <ligand>
        <name>ATP</name>
        <dbReference type="ChEBI" id="CHEBI:30616"/>
    </ligand>
</feature>
<comment type="subcellular location">
    <subcellularLocation>
        <location evidence="1">Cell membrane</location>
        <topology evidence="1">Multi-pass membrane protein</topology>
    </subcellularLocation>
</comment>
<sequence length="1164" mass="124417">MMMLASLVMTAVTGGGRRRRARIDADRVDYLAYLSDLRRSVAETAAAQRSSLNRDYPDPDTLWTLIGGPRMWERRRADCDFCRVRVGMGSQPLAARLVVPQSRPVRRSDPVTAAALRQFIDAYSTIADAPVTIPLREMAAVTIDGDVRAVRGLLRAVVCQLAVLHRPDELMVVGAISDRNRAHWDWLKWLPHNQHPTESDAAGPARMVYPTLAEAQGVIGGAAPPHVVVIVEADERAEPVRDPAIAGATIVEVGAGNDGAALTIRQAGGAQALLRPDRLGAIDALTCARRLAAFGVGAPGGDGGSSWPSLLGIDEVESFDPIALWRSQHHRERLCVPIGTTSDGTPLRLDIKEPAENGMGPHGLCVGATGSGKSELLRTVALGMIARNSPEVVNLLLIDFKGGATFLDLARAPHVAAVVTNLSDEAPLVARMRDALAGEIHRRQRLLRAAGNLVSVAAYEQARSAGATMGALPTLFIVVDEFSELLSQHPDFADMFVAIGRLGRSLGMHLLLASQRLDEGRLRGLEAHLSYRMCLKTLSASESRTVLGTLDAYEMPNRPGAGFLRLGAGEPIGFQTAFVSGPLQARAAVRTATAPSVREFSTYPAGSVITSGGEQIGAAPTRTVMHAVLDRLAGQGPPAHPVWLPPLGAAPALDTLLRQTGAAPSLTVPIGIVDRPFEQCRTPLVVDLSGAAGNVAIVGAPQSGKSTALATLITALAARHGPGQVQFYCLDFGGGALASVNALPHVGTVAGRSEPQLVRRMVAELQSYVRAREAHFRDRGIDSIVQYRQLRTASDCFADVFLVVDGWATLRHEFEGLEEPITALAVQGLSFGVHVVLAASRWAEIRPSLKDQIGTRIELRLGEPADSELDRKQAQRVPVDRPGRGLSHDGLHMMIALPRLDGFESSPGFAAPPIPLLPTQVDHGSVVDRADDELRTRILLGLEERRLRPVAVDLDHEHLLILGDTECGKTTTLRTLCREVVRTKTAAQARLFIVDFRRTLLGVVESEHLGGYAMSPAALGAVLPGVLDLLAARMPPPQVSPAQLRARSWWSGPDLYVVVDDYDLVALPSGNPLSAILEYLPHARDLGLHLILARRSGGAARALFEPLLAGLRDHGCMGLMMSGRPDEGALFGSVRPGALPPGRGLLVTRGGDEQLVQVAWSPPL</sequence>
<dbReference type="SMART" id="SM00382">
    <property type="entry name" value="AAA"/>
    <property type="match status" value="3"/>
</dbReference>
<gene>
    <name evidence="11" type="ORF">MLAC_33930</name>
</gene>
<evidence type="ECO:0000256" key="5">
    <source>
        <dbReference type="ARBA" id="ARBA00022741"/>
    </source>
</evidence>
<dbReference type="Proteomes" id="UP000466396">
    <property type="component" value="Chromosome"/>
</dbReference>
<evidence type="ECO:0000313" key="12">
    <source>
        <dbReference type="Proteomes" id="UP000466396"/>
    </source>
</evidence>
<dbReference type="InterPro" id="IPR002543">
    <property type="entry name" value="FtsK_dom"/>
</dbReference>
<dbReference type="InterPro" id="IPR023836">
    <property type="entry name" value="EccCa-like_Actinobacteria"/>
</dbReference>
<dbReference type="GO" id="GO:0005524">
    <property type="term" value="F:ATP binding"/>
    <property type="evidence" value="ECO:0007669"/>
    <property type="project" value="UniProtKB-UniRule"/>
</dbReference>
<organism evidence="11 12">
    <name type="scientific">Mycobacterium lacus</name>
    <dbReference type="NCBI Taxonomy" id="169765"/>
    <lineage>
        <taxon>Bacteria</taxon>
        <taxon>Bacillati</taxon>
        <taxon>Actinomycetota</taxon>
        <taxon>Actinomycetes</taxon>
        <taxon>Mycobacteriales</taxon>
        <taxon>Mycobacteriaceae</taxon>
        <taxon>Mycobacterium</taxon>
    </lineage>
</organism>
<keyword evidence="2" id="KW-1003">Cell membrane</keyword>
<keyword evidence="4" id="KW-0677">Repeat</keyword>
<keyword evidence="8" id="KW-0472">Membrane</keyword>
<evidence type="ECO:0000256" key="2">
    <source>
        <dbReference type="ARBA" id="ARBA00022475"/>
    </source>
</evidence>
<evidence type="ECO:0000313" key="11">
    <source>
        <dbReference type="EMBL" id="BBX98099.1"/>
    </source>
</evidence>
<evidence type="ECO:0000256" key="8">
    <source>
        <dbReference type="ARBA" id="ARBA00023136"/>
    </source>
</evidence>
<evidence type="ECO:0000259" key="10">
    <source>
        <dbReference type="PROSITE" id="PS50901"/>
    </source>
</evidence>
<keyword evidence="5 9" id="KW-0547">Nucleotide-binding</keyword>
<dbReference type="AlphaFoldDB" id="A0A7I7NP95"/>
<dbReference type="Pfam" id="PF01580">
    <property type="entry name" value="FtsK_SpoIIIE"/>
    <property type="match status" value="3"/>
</dbReference>
<evidence type="ECO:0000256" key="4">
    <source>
        <dbReference type="ARBA" id="ARBA00022737"/>
    </source>
</evidence>
<proteinExistence type="predicted"/>
<evidence type="ECO:0000256" key="7">
    <source>
        <dbReference type="ARBA" id="ARBA00022989"/>
    </source>
</evidence>
<feature type="binding site" evidence="9">
    <location>
        <begin position="699"/>
        <end position="706"/>
    </location>
    <ligand>
        <name>ATP</name>
        <dbReference type="ChEBI" id="CHEBI:30616"/>
    </ligand>
</feature>
<dbReference type="GO" id="GO:0005886">
    <property type="term" value="C:plasma membrane"/>
    <property type="evidence" value="ECO:0007669"/>
    <property type="project" value="UniProtKB-SubCell"/>
</dbReference>
<name>A0A7I7NP95_9MYCO</name>
<dbReference type="SUPFAM" id="SSF52540">
    <property type="entry name" value="P-loop containing nucleoside triphosphate hydrolases"/>
    <property type="match status" value="3"/>
</dbReference>
<dbReference type="KEGG" id="mlj:MLAC_33930"/>
<feature type="domain" description="FtsK" evidence="10">
    <location>
        <begin position="947"/>
        <end position="1126"/>
    </location>
</feature>
<evidence type="ECO:0000256" key="3">
    <source>
        <dbReference type="ARBA" id="ARBA00022692"/>
    </source>
</evidence>
<dbReference type="InterPro" id="IPR050206">
    <property type="entry name" value="FtsK/SpoIIIE/SftA"/>
</dbReference>
<dbReference type="EMBL" id="AP022581">
    <property type="protein sequence ID" value="BBX98099.1"/>
    <property type="molecule type" value="Genomic_DNA"/>
</dbReference>
<dbReference type="InterPro" id="IPR027417">
    <property type="entry name" value="P-loop_NTPase"/>
</dbReference>